<dbReference type="SMART" id="SM00343">
    <property type="entry name" value="ZnF_C2HC"/>
    <property type="match status" value="10"/>
</dbReference>
<dbReference type="GO" id="GO:0032784">
    <property type="term" value="P:regulation of DNA-templated transcription elongation"/>
    <property type="evidence" value="ECO:0007669"/>
    <property type="project" value="InterPro"/>
</dbReference>
<dbReference type="GO" id="GO:0000159">
    <property type="term" value="C:protein phosphatase type 2A complex"/>
    <property type="evidence" value="ECO:0007669"/>
    <property type="project" value="InterPro"/>
</dbReference>
<feature type="region of interest" description="Disordered" evidence="7">
    <location>
        <begin position="1"/>
        <end position="85"/>
    </location>
</feature>
<feature type="compositionally biased region" description="Low complexity" evidence="7">
    <location>
        <begin position="871"/>
        <end position="888"/>
    </location>
</feature>
<dbReference type="Pfam" id="PF23291">
    <property type="entry name" value="KOW4_SPT5"/>
    <property type="match status" value="1"/>
</dbReference>
<dbReference type="GO" id="GO:0007165">
    <property type="term" value="P:signal transduction"/>
    <property type="evidence" value="ECO:0007669"/>
    <property type="project" value="InterPro"/>
</dbReference>
<dbReference type="InterPro" id="IPR041978">
    <property type="entry name" value="KOW_Spt5_5"/>
</dbReference>
<feature type="compositionally biased region" description="Gly residues" evidence="7">
    <location>
        <begin position="1225"/>
        <end position="1244"/>
    </location>
</feature>
<dbReference type="InterPro" id="IPR039385">
    <property type="entry name" value="NGN_Euk"/>
</dbReference>
<dbReference type="GO" id="GO:0006368">
    <property type="term" value="P:transcription elongation by RNA polymerase II"/>
    <property type="evidence" value="ECO:0007669"/>
    <property type="project" value="TreeGrafter"/>
</dbReference>
<feature type="domain" description="CCHC-type" evidence="8">
    <location>
        <begin position="1412"/>
        <end position="1427"/>
    </location>
</feature>
<feature type="domain" description="CCHC-type" evidence="8">
    <location>
        <begin position="1253"/>
        <end position="1268"/>
    </location>
</feature>
<dbReference type="FunFam" id="3.30.70.940:FF:000016">
    <property type="entry name" value="Uncharacterized protein"/>
    <property type="match status" value="1"/>
</dbReference>
<dbReference type="SMART" id="SM00739">
    <property type="entry name" value="KOW"/>
    <property type="match status" value="3"/>
</dbReference>
<dbReference type="PANTHER" id="PTHR11125">
    <property type="entry name" value="SUPPRESSOR OF TY 5"/>
    <property type="match status" value="1"/>
</dbReference>
<dbReference type="InterPro" id="IPR041977">
    <property type="entry name" value="KOW_Spt5_4"/>
</dbReference>
<dbReference type="GO" id="GO:0005737">
    <property type="term" value="C:cytoplasm"/>
    <property type="evidence" value="ECO:0007669"/>
    <property type="project" value="UniProtKB-SubCell"/>
</dbReference>
<keyword evidence="4" id="KW-0963">Cytoplasm</keyword>
<dbReference type="GO" id="GO:0003729">
    <property type="term" value="F:mRNA binding"/>
    <property type="evidence" value="ECO:0007669"/>
    <property type="project" value="TreeGrafter"/>
</dbReference>
<dbReference type="Gene3D" id="4.10.60.10">
    <property type="entry name" value="Zinc finger, CCHC-type"/>
    <property type="match status" value="10"/>
</dbReference>
<accession>A0A498JK81</accession>
<dbReference type="InterPro" id="IPR016024">
    <property type="entry name" value="ARM-type_fold"/>
</dbReference>
<name>A0A498JK81_MALDO</name>
<dbReference type="Gene3D" id="3.30.70.940">
    <property type="entry name" value="NusG, N-terminal domain"/>
    <property type="match status" value="1"/>
</dbReference>
<dbReference type="Proteomes" id="UP000290289">
    <property type="component" value="Chromosome 7"/>
</dbReference>
<dbReference type="InterPro" id="IPR036735">
    <property type="entry name" value="NGN_dom_sf"/>
</dbReference>
<feature type="compositionally biased region" description="Basic and acidic residues" evidence="7">
    <location>
        <begin position="1163"/>
        <end position="1173"/>
    </location>
</feature>
<dbReference type="GO" id="GO:0032044">
    <property type="term" value="C:DSIF complex"/>
    <property type="evidence" value="ECO:0007669"/>
    <property type="project" value="TreeGrafter"/>
</dbReference>
<dbReference type="InterPro" id="IPR039659">
    <property type="entry name" value="SPT5"/>
</dbReference>
<feature type="compositionally biased region" description="Acidic residues" evidence="7">
    <location>
        <begin position="44"/>
        <end position="67"/>
    </location>
</feature>
<dbReference type="Pfam" id="PF00098">
    <property type="entry name" value="zf-CCHC"/>
    <property type="match status" value="10"/>
</dbReference>
<dbReference type="InterPro" id="IPR011989">
    <property type="entry name" value="ARM-like"/>
</dbReference>
<gene>
    <name evidence="9" type="ORF">DVH24_023887</name>
</gene>
<feature type="compositionally biased region" description="Polar residues" evidence="7">
    <location>
        <begin position="1083"/>
        <end position="1098"/>
    </location>
</feature>
<feature type="compositionally biased region" description="Low complexity" evidence="7">
    <location>
        <begin position="786"/>
        <end position="808"/>
    </location>
</feature>
<feature type="compositionally biased region" description="Polar residues" evidence="7">
    <location>
        <begin position="1123"/>
        <end position="1159"/>
    </location>
</feature>
<feature type="domain" description="CCHC-type" evidence="8">
    <location>
        <begin position="1328"/>
        <end position="1343"/>
    </location>
</feature>
<feature type="domain" description="CCHC-type" evidence="8">
    <location>
        <begin position="1278"/>
        <end position="1293"/>
    </location>
</feature>
<feature type="domain" description="CCHC-type" evidence="8">
    <location>
        <begin position="1472"/>
        <end position="1487"/>
    </location>
</feature>
<feature type="domain" description="CCHC-type" evidence="8">
    <location>
        <begin position="1447"/>
        <end position="1462"/>
    </location>
</feature>
<feature type="compositionally biased region" description="Gly residues" evidence="7">
    <location>
        <begin position="734"/>
        <end position="759"/>
    </location>
</feature>
<dbReference type="Pfam" id="PF23290">
    <property type="entry name" value="KOW5_SPT5"/>
    <property type="match status" value="1"/>
</dbReference>
<keyword evidence="6" id="KW-0863">Zinc-finger</keyword>
<dbReference type="EMBL" id="RDQH01000333">
    <property type="protein sequence ID" value="RXH94203.1"/>
    <property type="molecule type" value="Genomic_DNA"/>
</dbReference>
<feature type="domain" description="CCHC-type" evidence="8">
    <location>
        <begin position="1509"/>
        <end position="1524"/>
    </location>
</feature>
<evidence type="ECO:0000256" key="6">
    <source>
        <dbReference type="PROSITE-ProRule" id="PRU00047"/>
    </source>
</evidence>
<dbReference type="InterPro" id="IPR036875">
    <property type="entry name" value="Znf_CCHC_sf"/>
</dbReference>
<dbReference type="FunFam" id="1.25.10.10:FF:000041">
    <property type="entry name" value="Serine/threonine protein phosphatase 2A regulatory subunit"/>
    <property type="match status" value="1"/>
</dbReference>
<protein>
    <recommendedName>
        <fullName evidence="8">CCHC-type domain-containing protein</fullName>
    </recommendedName>
</protein>
<feature type="domain" description="CCHC-type" evidence="8">
    <location>
        <begin position="1303"/>
        <end position="1318"/>
    </location>
</feature>
<evidence type="ECO:0000256" key="7">
    <source>
        <dbReference type="SAM" id="MobiDB-lite"/>
    </source>
</evidence>
<evidence type="ECO:0000259" key="8">
    <source>
        <dbReference type="PROSITE" id="PS50158"/>
    </source>
</evidence>
<feature type="region of interest" description="Disordered" evidence="7">
    <location>
        <begin position="715"/>
        <end position="1244"/>
    </location>
</feature>
<evidence type="ECO:0000256" key="1">
    <source>
        <dbReference type="ARBA" id="ARBA00004123"/>
    </source>
</evidence>
<keyword evidence="10" id="KW-1185">Reference proteome</keyword>
<dbReference type="CDD" id="cd09888">
    <property type="entry name" value="NGN_Euk"/>
    <property type="match status" value="1"/>
</dbReference>
<dbReference type="SUPFAM" id="SSF48371">
    <property type="entry name" value="ARM repeat"/>
    <property type="match status" value="1"/>
</dbReference>
<dbReference type="CDD" id="cd06084">
    <property type="entry name" value="KOW_Spt5_4"/>
    <property type="match status" value="1"/>
</dbReference>
<comment type="caution">
    <text evidence="9">The sequence shown here is derived from an EMBL/GenBank/DDBJ whole genome shotgun (WGS) entry which is preliminary data.</text>
</comment>
<dbReference type="FunFam" id="2.30.30.30:FF:000053">
    <property type="entry name" value="Protein RNA-directed DNA methylation 3"/>
    <property type="match status" value="1"/>
</dbReference>
<feature type="compositionally biased region" description="Gly residues" evidence="7">
    <location>
        <begin position="1049"/>
        <end position="1059"/>
    </location>
</feature>
<dbReference type="PANTHER" id="PTHR11125:SF8">
    <property type="entry name" value="PROTEIN RNA-DIRECTED DNA METHYLATION 3"/>
    <property type="match status" value="1"/>
</dbReference>
<dbReference type="InterPro" id="IPR005824">
    <property type="entry name" value="KOW"/>
</dbReference>
<dbReference type="Pfam" id="PF23037">
    <property type="entry name" value="KOWx_SPT5"/>
    <property type="match status" value="1"/>
</dbReference>
<dbReference type="CDD" id="cd06081">
    <property type="entry name" value="KOW_Spt5_1"/>
    <property type="match status" value="1"/>
</dbReference>
<dbReference type="GO" id="GO:0019888">
    <property type="term" value="F:protein phosphatase regulator activity"/>
    <property type="evidence" value="ECO:0007669"/>
    <property type="project" value="InterPro"/>
</dbReference>
<dbReference type="Pfam" id="PF01603">
    <property type="entry name" value="B56"/>
    <property type="match status" value="1"/>
</dbReference>
<comment type="similarity">
    <text evidence="3">Belongs to the phosphatase 2A regulatory subunit B56 family.</text>
</comment>
<dbReference type="InterPro" id="IPR014722">
    <property type="entry name" value="Rib_uL2_dom2"/>
</dbReference>
<dbReference type="Pfam" id="PF23042">
    <property type="entry name" value="KOW1_SPT5"/>
    <property type="match status" value="1"/>
</dbReference>
<keyword evidence="6" id="KW-0862">Zinc</keyword>
<dbReference type="Gene3D" id="2.30.30.30">
    <property type="match status" value="1"/>
</dbReference>
<feature type="region of interest" description="Disordered" evidence="7">
    <location>
        <begin position="377"/>
        <end position="476"/>
    </location>
</feature>
<feature type="compositionally biased region" description="Gly residues" evidence="7">
    <location>
        <begin position="389"/>
        <end position="431"/>
    </location>
</feature>
<dbReference type="STRING" id="3750.A0A498JK81"/>
<feature type="compositionally biased region" description="Gly residues" evidence="7">
    <location>
        <begin position="439"/>
        <end position="458"/>
    </location>
</feature>
<feature type="domain" description="CCHC-type" evidence="8">
    <location>
        <begin position="1378"/>
        <end position="1393"/>
    </location>
</feature>
<dbReference type="InterPro" id="IPR005100">
    <property type="entry name" value="NGN-domain"/>
</dbReference>
<keyword evidence="6" id="KW-0479">Metal-binding</keyword>
<dbReference type="InterPro" id="IPR002554">
    <property type="entry name" value="PP2A_B56"/>
</dbReference>
<feature type="compositionally biased region" description="Low complexity" evidence="7">
    <location>
        <begin position="1106"/>
        <end position="1122"/>
    </location>
</feature>
<evidence type="ECO:0000256" key="4">
    <source>
        <dbReference type="ARBA" id="ARBA00022490"/>
    </source>
</evidence>
<dbReference type="InterPro" id="IPR057936">
    <property type="entry name" value="KOWx_Spt5"/>
</dbReference>
<reference evidence="9 10" key="1">
    <citation type="submission" date="2018-10" db="EMBL/GenBank/DDBJ databases">
        <title>A high-quality apple genome assembly.</title>
        <authorList>
            <person name="Hu J."/>
        </authorList>
    </citation>
    <scope>NUCLEOTIDE SEQUENCE [LARGE SCALE GENOMIC DNA]</scope>
    <source>
        <strain evidence="10">cv. HFTH1</strain>
        <tissue evidence="9">Young leaf</tissue>
    </source>
</reference>
<dbReference type="InterPro" id="IPR001878">
    <property type="entry name" value="Znf_CCHC"/>
</dbReference>
<evidence type="ECO:0000256" key="5">
    <source>
        <dbReference type="ARBA" id="ARBA00023242"/>
    </source>
</evidence>
<evidence type="ECO:0000256" key="3">
    <source>
        <dbReference type="ARBA" id="ARBA00009745"/>
    </source>
</evidence>
<dbReference type="InterPro" id="IPR041973">
    <property type="entry name" value="KOW_Spt5_1"/>
</dbReference>
<sequence>MASKGKGIAAGGGFSGGKRKHDDDKSGGGRKRSNPGVLRFFEDAAAESDDEIDSDFDDDFMDEEFETEPVAQNDPGKAHNLPFVPKEEDLDGEEFEKMMEERYRSGSSYATYAEDNFENKRSIDGNVLPSVKDPVIWKVKCMVGRERHSAFCMMQKFVDFRSLGTKLQIVSAFAVEHIKGFVFIEADKQSDINEACKGICSIYPSRVMPVPNNEVSHLLSPRTKSNGITAGMWARVKNGNYKGDLAQVVFVNDLRKRATLKLIPRIDLQAMAAKFGGGGTRKKRPAPAPRLISSNELEEFRPLIQYRTDRESGMKFEFLDGLMFKDGYLYKKVSIDSLSFWGVMPSEEELLKFKPSENTKNEDEDWLTELYGTTEKKRRTIKIEEGGGKGEGSSGSMGKGEGSSGSMGKGEGSSGSMGKGEGSSGPMGKGEGSSQSMGKGEGSSGSKGKGEGSSGSMGKGEDSSTSMGKGGGSSGSGGSGFELYDLVCFGRKDFGLVIGMEKDDSYKILKEGVEGPIVLMVQKRELKNVLSDMKFTALDRHMKAICVSDTVKVSEGPLEGRQGIVKQIYRGTIFLYDENQSENGGYFCSKSQMCEKVKLYIDSSKEMDGDSGALGFGDFMSSPKSPLSPKKPWQERDINQGDKDGMFSIGQTVRIRVGPLKGYLCRILAIRRADITVKLDSQQKVLTVTKEHISEVRGKSSSVLISEDPESSLKPFDLLGTEGGSNDWTNGAGVSAGGDGWNAGGASAGGGGWNAGGASGDSNSWASANPINDVKKDDDTSWGSKAAPSTASSWGAAAGAPADNNNQGAGWGKSDAWGKSSAKTEGDSSAPDNNDQGAGWGKRDTWGKSSAKTGADSSAPADNNDQGTGWGKSDSWGKSSSKTGGDSSAPHNNDQGAGWGRSGSWGQKAEPAGTGQLDSWGKGKNVVEAGSWGKNSDAPSGDISSPGWGQQKSWDKGNAVSSDGPAWGKPQNKATGNWSSKDESSAGDAGWKSSVPAENVQTGSWGKAGGGSTESKQDGSSSWGKPAGDSWGKQTGGSSWGKQADVTAGGVGNNGGKWGKGSVTNEEQSGGGGDQVSKWGQKGTWNSGSSETGGNQEFSWGKKSDGNIGSTSSGGNQNSTWGKTINLNSGSGDTGGNLDSSWGKKSTWNSQSSENSGNQDSSWGKKSDWKSGSDDTGGNHDSTWGKKSSWNSGSGDADQKSSWGSKSSWNSTDGGNGDQPEDSSGGRGGRGFGDGGRRGGFGGRGGGGGSGACFKCGESGHMSRECPQGGGGGKGGACFKCGESGHMSRECPQGGGGGKGGACFKCGESGHMSRECPQGGGGSKGGACFKCGESGHMSRECPQGGGGGKGGACFKCGEAGHMSRECPQGGGGGGGGACFKCGESGHMARDCSQGGGGYGGGNRSGGGGGGACYKCGESGHMARDCSQGGGSYGGGSRSGGGGSSGACFKCGESGHMARECPQGGGGGSSGACYKCGESGHMARDCSQGGGGYGGGGRSGGGGGGASGGCYKCGQSGHFARECPNSAIVPLLPSAAAAGLIIKRGHRKSPKPDSTDSEFYPESQLAALSPPMETLPLFRDAAVSDRPALLLKKLQLCSFYCDFSSSLKSVGEKELKRQTLMELVDFIDSGSCKLTGPMQEELIRMVSINIFRCLPPSSDLVEPDEDEPYQEPSWPHLQIVYELLLRYIASPETDAKVAKRYIDHVFVLRLMELFDSEDPREREYLKTLLHRIYGKFMVHRPFIRKAMNNVFYRFIFETQKHCGIGELLEILGSIINGFALPMKEEHKLFLIRALIPLHKPKSVSAYHYQLAYCIIQFVDKDSKLAEPVIKGLLKYWPVTNCQKEVLFLAELEDVLQATQADEFQRCMVPLFRQIGRCLNSPHFQVNAKDTVSFYAGSMVAERALYLWNSEHIVTLISQNRNVILPLVFEALDKNTQGHWNQAIHGLTGNVQRMFQEMDTELFAKCQQQYLEKENRTRELEEQRELTWKRIEAVAANAGGEDMVMGNEQRRQDSESLPWNVFEKCSAIRAHNSQQYRKHLHEC</sequence>
<evidence type="ECO:0000313" key="9">
    <source>
        <dbReference type="EMBL" id="RXH94203.1"/>
    </source>
</evidence>
<dbReference type="Gene3D" id="1.25.10.10">
    <property type="entry name" value="Leucine-rich Repeat Variant"/>
    <property type="match status" value="1"/>
</dbReference>
<dbReference type="PROSITE" id="PS50158">
    <property type="entry name" value="ZF_CCHC"/>
    <property type="match status" value="10"/>
</dbReference>
<proteinExistence type="inferred from homology"/>
<evidence type="ECO:0000256" key="2">
    <source>
        <dbReference type="ARBA" id="ARBA00004496"/>
    </source>
</evidence>
<feature type="compositionally biased region" description="Polar residues" evidence="7">
    <location>
        <begin position="847"/>
        <end position="866"/>
    </location>
</feature>
<feature type="domain" description="CCHC-type" evidence="8">
    <location>
        <begin position="1353"/>
        <end position="1368"/>
    </location>
</feature>
<dbReference type="GO" id="GO:0006357">
    <property type="term" value="P:regulation of transcription by RNA polymerase II"/>
    <property type="evidence" value="ECO:0007669"/>
    <property type="project" value="InterPro"/>
</dbReference>
<dbReference type="GO" id="GO:0008270">
    <property type="term" value="F:zinc ion binding"/>
    <property type="evidence" value="ECO:0007669"/>
    <property type="project" value="UniProtKB-KW"/>
</dbReference>
<feature type="compositionally biased region" description="Low complexity" evidence="7">
    <location>
        <begin position="1185"/>
        <end position="1211"/>
    </location>
</feature>
<evidence type="ECO:0000313" key="10">
    <source>
        <dbReference type="Proteomes" id="UP000290289"/>
    </source>
</evidence>
<dbReference type="SUPFAM" id="SSF57756">
    <property type="entry name" value="Retrovirus zinc finger-like domains"/>
    <property type="match status" value="6"/>
</dbReference>
<comment type="subcellular location">
    <subcellularLocation>
        <location evidence="2">Cytoplasm</location>
    </subcellularLocation>
    <subcellularLocation>
        <location evidence="1">Nucleus</location>
    </subcellularLocation>
</comment>
<organism evidence="9 10">
    <name type="scientific">Malus domestica</name>
    <name type="common">Apple</name>
    <name type="synonym">Pyrus malus</name>
    <dbReference type="NCBI Taxonomy" id="3750"/>
    <lineage>
        <taxon>Eukaryota</taxon>
        <taxon>Viridiplantae</taxon>
        <taxon>Streptophyta</taxon>
        <taxon>Embryophyta</taxon>
        <taxon>Tracheophyta</taxon>
        <taxon>Spermatophyta</taxon>
        <taxon>Magnoliopsida</taxon>
        <taxon>eudicotyledons</taxon>
        <taxon>Gunneridae</taxon>
        <taxon>Pentapetalae</taxon>
        <taxon>rosids</taxon>
        <taxon>fabids</taxon>
        <taxon>Rosales</taxon>
        <taxon>Rosaceae</taxon>
        <taxon>Amygdaloideae</taxon>
        <taxon>Maleae</taxon>
        <taxon>Malus</taxon>
    </lineage>
</organism>
<dbReference type="Pfam" id="PF03439">
    <property type="entry name" value="Spt5-NGN"/>
    <property type="match status" value="1"/>
</dbReference>
<keyword evidence="5" id="KW-0539">Nucleus</keyword>
<feature type="compositionally biased region" description="Low complexity" evidence="7">
    <location>
        <begin position="760"/>
        <end position="769"/>
    </location>
</feature>